<dbReference type="Pfam" id="PF12937">
    <property type="entry name" value="F-box-like"/>
    <property type="match status" value="1"/>
</dbReference>
<accession>A0ABR3IUE1</accession>
<evidence type="ECO:0000259" key="1">
    <source>
        <dbReference type="Pfam" id="PF12937"/>
    </source>
</evidence>
<dbReference type="InterPro" id="IPR036047">
    <property type="entry name" value="F-box-like_dom_sf"/>
</dbReference>
<protein>
    <recommendedName>
        <fullName evidence="1">F-box domain-containing protein</fullName>
    </recommendedName>
</protein>
<gene>
    <name evidence="2" type="ORF">HGRIS_013009</name>
</gene>
<name>A0ABR3IUE1_9AGAR</name>
<dbReference type="InterPro" id="IPR001810">
    <property type="entry name" value="F-box_dom"/>
</dbReference>
<feature type="domain" description="F-box" evidence="1">
    <location>
        <begin position="98"/>
        <end position="150"/>
    </location>
</feature>
<keyword evidence="3" id="KW-1185">Reference proteome</keyword>
<dbReference type="Gene3D" id="3.80.10.10">
    <property type="entry name" value="Ribonuclease Inhibitor"/>
    <property type="match status" value="1"/>
</dbReference>
<sequence>MAGTNSEATLARVLQTTRAGEELYHSFFDISSTSDTLPTPSEASTIRSHIDAIDSDLLCLDTELLRINSGVKSDSADAIRNKAYEARARLMSIISPLRRIPPELLAYIFKLSSDGFLLAEGQSLWPICGVSRRWRCVALSDATLWSNIYHSGSEPEDFDEHTSYRLNLCMQRSAQAPLSVVWWHEAMPLPPVVAAESSRFRALSGYRGAFAPLRKGSMPMLEYLEIREDEDELRDPAAVTDVFADAPRLREICIRQCQCASIQLPFLQIQKSMLCFISPHHMREFLLRLPGLLELKFVYQTSSPYPHLAPVHLSNLAVLDISDPGQILECLYLPNLTELRVRPRVQDGMWPRLISLVVRSACKLQKMSLESVSASQISQLLAVAPFLESLELKCRRVHTLLPCLATCTANAQLLAPRLKVLQFSIHDRYDTEEPISALLDCLESRFAHCDTDVTVVATTGAQLSSVMPLQRVKIIHLHRLDYPPFPPNSTRLSRLQRLISKYGLEADY</sequence>
<evidence type="ECO:0000313" key="2">
    <source>
        <dbReference type="EMBL" id="KAL0946841.1"/>
    </source>
</evidence>
<organism evidence="2 3">
    <name type="scientific">Hohenbuehelia grisea</name>
    <dbReference type="NCBI Taxonomy" id="104357"/>
    <lineage>
        <taxon>Eukaryota</taxon>
        <taxon>Fungi</taxon>
        <taxon>Dikarya</taxon>
        <taxon>Basidiomycota</taxon>
        <taxon>Agaricomycotina</taxon>
        <taxon>Agaricomycetes</taxon>
        <taxon>Agaricomycetidae</taxon>
        <taxon>Agaricales</taxon>
        <taxon>Pleurotineae</taxon>
        <taxon>Pleurotaceae</taxon>
        <taxon>Hohenbuehelia</taxon>
    </lineage>
</organism>
<evidence type="ECO:0000313" key="3">
    <source>
        <dbReference type="Proteomes" id="UP001556367"/>
    </source>
</evidence>
<dbReference type="SUPFAM" id="SSF52047">
    <property type="entry name" value="RNI-like"/>
    <property type="match status" value="1"/>
</dbReference>
<comment type="caution">
    <text evidence="2">The sequence shown here is derived from an EMBL/GenBank/DDBJ whole genome shotgun (WGS) entry which is preliminary data.</text>
</comment>
<dbReference type="InterPro" id="IPR032675">
    <property type="entry name" value="LRR_dom_sf"/>
</dbReference>
<dbReference type="SUPFAM" id="SSF81383">
    <property type="entry name" value="F-box domain"/>
    <property type="match status" value="1"/>
</dbReference>
<dbReference type="EMBL" id="JASNQZ010000015">
    <property type="protein sequence ID" value="KAL0946841.1"/>
    <property type="molecule type" value="Genomic_DNA"/>
</dbReference>
<proteinExistence type="predicted"/>
<dbReference type="Gene3D" id="1.20.1280.50">
    <property type="match status" value="1"/>
</dbReference>
<dbReference type="Proteomes" id="UP001556367">
    <property type="component" value="Unassembled WGS sequence"/>
</dbReference>
<reference evidence="3" key="1">
    <citation type="submission" date="2024-06" db="EMBL/GenBank/DDBJ databases">
        <title>Multi-omics analyses provide insights into the biosynthesis of the anticancer antibiotic pleurotin in Hohenbuehelia grisea.</title>
        <authorList>
            <person name="Weaver J.A."/>
            <person name="Alberti F."/>
        </authorList>
    </citation>
    <scope>NUCLEOTIDE SEQUENCE [LARGE SCALE GENOMIC DNA]</scope>
    <source>
        <strain evidence="3">T-177</strain>
    </source>
</reference>